<keyword evidence="5" id="KW-1185">Reference proteome</keyword>
<dbReference type="CDD" id="cd09076">
    <property type="entry name" value="L1-EN"/>
    <property type="match status" value="1"/>
</dbReference>
<dbReference type="InterPro" id="IPR005135">
    <property type="entry name" value="Endo/exonuclease/phosphatase"/>
</dbReference>
<accession>R7TJ76</accession>
<reference evidence="5" key="1">
    <citation type="submission" date="2012-12" db="EMBL/GenBank/DDBJ databases">
        <authorList>
            <person name="Hellsten U."/>
            <person name="Grimwood J."/>
            <person name="Chapman J.A."/>
            <person name="Shapiro H."/>
            <person name="Aerts A."/>
            <person name="Otillar R.P."/>
            <person name="Terry A.Y."/>
            <person name="Boore J.L."/>
            <person name="Simakov O."/>
            <person name="Marletaz F."/>
            <person name="Cho S.-J."/>
            <person name="Edsinger-Gonzales E."/>
            <person name="Havlak P."/>
            <person name="Kuo D.-H."/>
            <person name="Larsson T."/>
            <person name="Lv J."/>
            <person name="Arendt D."/>
            <person name="Savage R."/>
            <person name="Osoegawa K."/>
            <person name="de Jong P."/>
            <person name="Lindberg D.R."/>
            <person name="Seaver E.C."/>
            <person name="Weisblat D.A."/>
            <person name="Putnam N.H."/>
            <person name="Grigoriev I.V."/>
            <person name="Rokhsar D.S."/>
        </authorList>
    </citation>
    <scope>NUCLEOTIDE SEQUENCE</scope>
    <source>
        <strain evidence="5">I ESC-2004</strain>
    </source>
</reference>
<dbReference type="EMBL" id="AMQN01012564">
    <property type="status" value="NOT_ANNOTATED_CDS"/>
    <property type="molecule type" value="Genomic_DNA"/>
</dbReference>
<feature type="domain" description="Endonuclease/exonuclease/phosphatase" evidence="2">
    <location>
        <begin position="67"/>
        <end position="301"/>
    </location>
</feature>
<dbReference type="Gene3D" id="3.60.10.10">
    <property type="entry name" value="Endonuclease/exonuclease/phosphatase"/>
    <property type="match status" value="1"/>
</dbReference>
<evidence type="ECO:0000259" key="2">
    <source>
        <dbReference type="Pfam" id="PF03372"/>
    </source>
</evidence>
<evidence type="ECO:0000313" key="4">
    <source>
        <dbReference type="EnsemblMetazoa" id="CapteP116447"/>
    </source>
</evidence>
<evidence type="ECO:0000313" key="3">
    <source>
        <dbReference type="EMBL" id="ELT93853.1"/>
    </source>
</evidence>
<feature type="compositionally biased region" description="Basic and acidic residues" evidence="1">
    <location>
        <begin position="18"/>
        <end position="38"/>
    </location>
</feature>
<dbReference type="EnsemblMetazoa" id="CapteT116447">
    <property type="protein sequence ID" value="CapteP116447"/>
    <property type="gene ID" value="CapteG116447"/>
</dbReference>
<dbReference type="Proteomes" id="UP000014760">
    <property type="component" value="Unassembled WGS sequence"/>
</dbReference>
<gene>
    <name evidence="3" type="ORF">CAPTEDRAFT_116447</name>
</gene>
<reference evidence="3 5" key="2">
    <citation type="journal article" date="2013" name="Nature">
        <title>Insights into bilaterian evolution from three spiralian genomes.</title>
        <authorList>
            <person name="Simakov O."/>
            <person name="Marletaz F."/>
            <person name="Cho S.J."/>
            <person name="Edsinger-Gonzales E."/>
            <person name="Havlak P."/>
            <person name="Hellsten U."/>
            <person name="Kuo D.H."/>
            <person name="Larsson T."/>
            <person name="Lv J."/>
            <person name="Arendt D."/>
            <person name="Savage R."/>
            <person name="Osoegawa K."/>
            <person name="de Jong P."/>
            <person name="Grimwood J."/>
            <person name="Chapman J.A."/>
            <person name="Shapiro H."/>
            <person name="Aerts A."/>
            <person name="Otillar R.P."/>
            <person name="Terry A.Y."/>
            <person name="Boore J.L."/>
            <person name="Grigoriev I.V."/>
            <person name="Lindberg D.R."/>
            <person name="Seaver E.C."/>
            <person name="Weisblat D.A."/>
            <person name="Putnam N.H."/>
            <person name="Rokhsar D.S."/>
        </authorList>
    </citation>
    <scope>NUCLEOTIDE SEQUENCE</scope>
    <source>
        <strain evidence="3 5">I ESC-2004</strain>
    </source>
</reference>
<dbReference type="AlphaFoldDB" id="R7TJ76"/>
<evidence type="ECO:0000313" key="5">
    <source>
        <dbReference type="Proteomes" id="UP000014760"/>
    </source>
</evidence>
<dbReference type="InterPro" id="IPR036691">
    <property type="entry name" value="Endo/exonu/phosph_ase_sf"/>
</dbReference>
<dbReference type="Pfam" id="PF03372">
    <property type="entry name" value="Exo_endo_phos"/>
    <property type="match status" value="1"/>
</dbReference>
<name>R7TJ76_CAPTE</name>
<evidence type="ECO:0000256" key="1">
    <source>
        <dbReference type="SAM" id="MobiDB-lite"/>
    </source>
</evidence>
<dbReference type="OrthoDB" id="410381at2759"/>
<dbReference type="EMBL" id="KB309600">
    <property type="protein sequence ID" value="ELT93853.1"/>
    <property type="molecule type" value="Genomic_DNA"/>
</dbReference>
<dbReference type="HOGENOM" id="CLU_058108_0_0_1"/>
<feature type="non-terminal residue" evidence="3">
    <location>
        <position position="318"/>
    </location>
</feature>
<organism evidence="3">
    <name type="scientific">Capitella teleta</name>
    <name type="common">Polychaete worm</name>
    <dbReference type="NCBI Taxonomy" id="283909"/>
    <lineage>
        <taxon>Eukaryota</taxon>
        <taxon>Metazoa</taxon>
        <taxon>Spiralia</taxon>
        <taxon>Lophotrochozoa</taxon>
        <taxon>Annelida</taxon>
        <taxon>Polychaeta</taxon>
        <taxon>Sedentaria</taxon>
        <taxon>Scolecida</taxon>
        <taxon>Capitellidae</taxon>
        <taxon>Capitella</taxon>
    </lineage>
</organism>
<dbReference type="OMA" id="RVPDEPW"/>
<dbReference type="GO" id="GO:0003824">
    <property type="term" value="F:catalytic activity"/>
    <property type="evidence" value="ECO:0007669"/>
    <property type="project" value="InterPro"/>
</dbReference>
<reference evidence="4" key="3">
    <citation type="submission" date="2015-06" db="UniProtKB">
        <authorList>
            <consortium name="EnsemblMetazoa"/>
        </authorList>
    </citation>
    <scope>IDENTIFICATION</scope>
</reference>
<feature type="region of interest" description="Disordered" evidence="1">
    <location>
        <begin position="1"/>
        <end position="53"/>
    </location>
</feature>
<sequence length="318" mass="35567">MDQQVTNPILPVAGVHRNHAEDMSAGRTTSELRQHEDGSPNPLGRVSSDDGTHPKALLRCKKPFLMATFNANTVREEGRLRELAHCFSSNGISIMGIQEHRRVHDDPLVFTRVEGQHLITTSAWRNEAQAANGGVGMLLDSRARKSLQRATSHSERILVAEFDSNPVTIIIVAYSPTNASAPEDAESFYEDLGVAIREVPAHNFLAILGDFNARLGTGDAPFTHHNETNRNGRHLLELMTEHGLLAANTEFQKKRGKRWTYQDRCTGTKRQLDYILVRRKWRNSVLNAEPYSSFCSVGSDHRVVSMKVRLSLRAPKTN</sequence>
<protein>
    <recommendedName>
        <fullName evidence="2">Endonuclease/exonuclease/phosphatase domain-containing protein</fullName>
    </recommendedName>
</protein>
<proteinExistence type="predicted"/>
<dbReference type="SUPFAM" id="SSF56219">
    <property type="entry name" value="DNase I-like"/>
    <property type="match status" value="1"/>
</dbReference>